<dbReference type="AlphaFoldDB" id="A0A194XIA5"/>
<sequence length="148" mass="16392">MANNPDQAFIEARQAAIEKAINTHAVDSLLSHYIDEGLDYSDYGAGAINMDKAGLTTYFNNMFSGCGNLKVSTVAVSGSKNFTTWEWNLSFNYNTAVEQASGDVDFTPDKADGREVRMVGVTIAWWNEEGMVWKNHDYAKAVESFEGR</sequence>
<dbReference type="OrthoDB" id="5305593at2759"/>
<evidence type="ECO:0000313" key="2">
    <source>
        <dbReference type="Proteomes" id="UP000070700"/>
    </source>
</evidence>
<dbReference type="Gene3D" id="3.10.450.50">
    <property type="match status" value="1"/>
</dbReference>
<dbReference type="SUPFAM" id="SSF54427">
    <property type="entry name" value="NTF2-like"/>
    <property type="match status" value="1"/>
</dbReference>
<protein>
    <recommendedName>
        <fullName evidence="3">SnoaL-like domain-containing protein</fullName>
    </recommendedName>
</protein>
<gene>
    <name evidence="1" type="ORF">LY89DRAFT_779830</name>
</gene>
<dbReference type="KEGG" id="psco:LY89DRAFT_779830"/>
<organism evidence="1 2">
    <name type="scientific">Mollisia scopiformis</name>
    <name type="common">Conifer needle endophyte fungus</name>
    <name type="synonym">Phialocephala scopiformis</name>
    <dbReference type="NCBI Taxonomy" id="149040"/>
    <lineage>
        <taxon>Eukaryota</taxon>
        <taxon>Fungi</taxon>
        <taxon>Dikarya</taxon>
        <taxon>Ascomycota</taxon>
        <taxon>Pezizomycotina</taxon>
        <taxon>Leotiomycetes</taxon>
        <taxon>Helotiales</taxon>
        <taxon>Mollisiaceae</taxon>
        <taxon>Mollisia</taxon>
    </lineage>
</organism>
<reference evidence="1 2" key="1">
    <citation type="submission" date="2015-10" db="EMBL/GenBank/DDBJ databases">
        <title>Full genome of DAOMC 229536 Phialocephala scopiformis, a fungal endophyte of spruce producing the potent anti-insectan compound rugulosin.</title>
        <authorList>
            <consortium name="DOE Joint Genome Institute"/>
            <person name="Walker A.K."/>
            <person name="Frasz S.L."/>
            <person name="Seifert K.A."/>
            <person name="Miller J.D."/>
            <person name="Mondo S.J."/>
            <person name="Labutti K."/>
            <person name="Lipzen A."/>
            <person name="Dockter R."/>
            <person name="Kennedy M."/>
            <person name="Grigoriev I.V."/>
            <person name="Spatafora J.W."/>
        </authorList>
    </citation>
    <scope>NUCLEOTIDE SEQUENCE [LARGE SCALE GENOMIC DNA]</scope>
    <source>
        <strain evidence="1 2">CBS 120377</strain>
    </source>
</reference>
<evidence type="ECO:0000313" key="1">
    <source>
        <dbReference type="EMBL" id="KUJ19955.1"/>
    </source>
</evidence>
<dbReference type="InParanoid" id="A0A194XIA5"/>
<keyword evidence="2" id="KW-1185">Reference proteome</keyword>
<proteinExistence type="predicted"/>
<dbReference type="InterPro" id="IPR032710">
    <property type="entry name" value="NTF2-like_dom_sf"/>
</dbReference>
<dbReference type="EMBL" id="KQ947410">
    <property type="protein sequence ID" value="KUJ19955.1"/>
    <property type="molecule type" value="Genomic_DNA"/>
</dbReference>
<dbReference type="GeneID" id="28832058"/>
<dbReference type="Proteomes" id="UP000070700">
    <property type="component" value="Unassembled WGS sequence"/>
</dbReference>
<name>A0A194XIA5_MOLSC</name>
<dbReference type="RefSeq" id="XP_018074310.1">
    <property type="nucleotide sequence ID" value="XM_018222332.1"/>
</dbReference>
<evidence type="ECO:0008006" key="3">
    <source>
        <dbReference type="Google" id="ProtNLM"/>
    </source>
</evidence>
<accession>A0A194XIA5</accession>